<feature type="domain" description="DUF4440" evidence="1">
    <location>
        <begin position="7"/>
        <end position="114"/>
    </location>
</feature>
<dbReference type="InterPro" id="IPR027843">
    <property type="entry name" value="DUF4440"/>
</dbReference>
<protein>
    <submittedName>
        <fullName evidence="2">SgcJ/EcaC family oxidoreductase</fullName>
    </submittedName>
</protein>
<proteinExistence type="predicted"/>
<comment type="caution">
    <text evidence="2">The sequence shown here is derived from an EMBL/GenBank/DDBJ whole genome shotgun (WGS) entry which is preliminary data.</text>
</comment>
<dbReference type="InterPro" id="IPR032710">
    <property type="entry name" value="NTF2-like_dom_sf"/>
</dbReference>
<dbReference type="EMBL" id="JBHMCF010000041">
    <property type="protein sequence ID" value="MFB9475307.1"/>
    <property type="molecule type" value="Genomic_DNA"/>
</dbReference>
<reference evidence="2 3" key="1">
    <citation type="submission" date="2024-09" db="EMBL/GenBank/DDBJ databases">
        <authorList>
            <person name="Sun Q."/>
            <person name="Mori K."/>
        </authorList>
    </citation>
    <scope>NUCLEOTIDE SEQUENCE [LARGE SCALE GENOMIC DNA]</scope>
    <source>
        <strain evidence="2 3">JCM 3324</strain>
    </source>
</reference>
<name>A0ABV5NYG4_9ACTN</name>
<keyword evidence="3" id="KW-1185">Reference proteome</keyword>
<dbReference type="InterPro" id="IPR011944">
    <property type="entry name" value="Steroid_delta5-4_isomerase"/>
</dbReference>
<gene>
    <name evidence="2" type="ORF">ACFFR3_37960</name>
</gene>
<dbReference type="SUPFAM" id="SSF54427">
    <property type="entry name" value="NTF2-like"/>
    <property type="match status" value="1"/>
</dbReference>
<evidence type="ECO:0000313" key="3">
    <source>
        <dbReference type="Proteomes" id="UP001589568"/>
    </source>
</evidence>
<dbReference type="Gene3D" id="3.10.450.50">
    <property type="match status" value="1"/>
</dbReference>
<organism evidence="2 3">
    <name type="scientific">Nonomuraea salmonea</name>
    <dbReference type="NCBI Taxonomy" id="46181"/>
    <lineage>
        <taxon>Bacteria</taxon>
        <taxon>Bacillati</taxon>
        <taxon>Actinomycetota</taxon>
        <taxon>Actinomycetes</taxon>
        <taxon>Streptosporangiales</taxon>
        <taxon>Streptosporangiaceae</taxon>
        <taxon>Nonomuraea</taxon>
    </lineage>
</organism>
<sequence length="126" mass="13435">MSENAEITALLTRLADAWNAGDATAYAALFTEDADYITFDGTHTEGRAAIEAAHRWLFDGPLKGSTMPAPAEPRFKRLADGAVLVVSKGGTAVGGQLRSSTVSFTAVRTPEGWRFASFQNTRVSTP</sequence>
<evidence type="ECO:0000259" key="1">
    <source>
        <dbReference type="Pfam" id="PF14534"/>
    </source>
</evidence>
<accession>A0ABV5NYG4</accession>
<dbReference type="RefSeq" id="WP_364382096.1">
    <property type="nucleotide sequence ID" value="NZ_JBHMCF010000041.1"/>
</dbReference>
<dbReference type="Proteomes" id="UP001589568">
    <property type="component" value="Unassembled WGS sequence"/>
</dbReference>
<dbReference type="Pfam" id="PF14534">
    <property type="entry name" value="DUF4440"/>
    <property type="match status" value="1"/>
</dbReference>
<evidence type="ECO:0000313" key="2">
    <source>
        <dbReference type="EMBL" id="MFB9475307.1"/>
    </source>
</evidence>
<dbReference type="NCBIfam" id="TIGR02246">
    <property type="entry name" value="SgcJ/EcaC family oxidoreductase"/>
    <property type="match status" value="1"/>
</dbReference>